<dbReference type="AlphaFoldDB" id="A0A2J0YX19"/>
<comment type="caution">
    <text evidence="2">The sequence shown here is derived from an EMBL/GenBank/DDBJ whole genome shotgun (WGS) entry which is preliminary data.</text>
</comment>
<keyword evidence="1" id="KW-1133">Transmembrane helix</keyword>
<evidence type="ECO:0000313" key="2">
    <source>
        <dbReference type="EMBL" id="PJR12798.1"/>
    </source>
</evidence>
<feature type="transmembrane region" description="Helical" evidence="1">
    <location>
        <begin position="7"/>
        <end position="28"/>
    </location>
</feature>
<evidence type="ECO:0000313" key="3">
    <source>
        <dbReference type="Proteomes" id="UP000231987"/>
    </source>
</evidence>
<reference evidence="2 3" key="1">
    <citation type="submission" date="2017-06" db="EMBL/GenBank/DDBJ databases">
        <title>Ensifer strains isolated from leguminous trees and herbs display diverse denitrification phenotypes with some acting as strong N2O sinks.</title>
        <authorList>
            <person name="Woliy K."/>
            <person name="Mania D."/>
            <person name="Bakken L.R."/>
            <person name="Frostegard A."/>
        </authorList>
    </citation>
    <scope>NUCLEOTIDE SEQUENCE [LARGE SCALE GENOMIC DNA]</scope>
    <source>
        <strain evidence="2 3">AC50a</strain>
    </source>
</reference>
<evidence type="ECO:0000256" key="1">
    <source>
        <dbReference type="SAM" id="Phobius"/>
    </source>
</evidence>
<keyword evidence="1" id="KW-0472">Membrane</keyword>
<dbReference type="EMBL" id="NJGD01000014">
    <property type="protein sequence ID" value="PJR12798.1"/>
    <property type="molecule type" value="Genomic_DNA"/>
</dbReference>
<protein>
    <submittedName>
        <fullName evidence="2">Uncharacterized protein</fullName>
    </submittedName>
</protein>
<dbReference type="Proteomes" id="UP000231987">
    <property type="component" value="Unassembled WGS sequence"/>
</dbReference>
<keyword evidence="1" id="KW-0812">Transmembrane</keyword>
<organism evidence="2 3">
    <name type="scientific">Rhizobium meliloti</name>
    <name type="common">Ensifer meliloti</name>
    <name type="synonym">Sinorhizobium meliloti</name>
    <dbReference type="NCBI Taxonomy" id="382"/>
    <lineage>
        <taxon>Bacteria</taxon>
        <taxon>Pseudomonadati</taxon>
        <taxon>Pseudomonadota</taxon>
        <taxon>Alphaproteobacteria</taxon>
        <taxon>Hyphomicrobiales</taxon>
        <taxon>Rhizobiaceae</taxon>
        <taxon>Sinorhizobium/Ensifer group</taxon>
        <taxon>Sinorhizobium</taxon>
    </lineage>
</organism>
<accession>A0A2J0YX19</accession>
<gene>
    <name evidence="2" type="ORF">CEJ86_24795</name>
</gene>
<sequence length="73" mass="8217">MHPDRLVFGIPAGIFYFILTASFIPFILAPDAAIGVWVVLFLFLYACIRHGMEEHPKEIARFDDEIAKGTPPL</sequence>
<proteinExistence type="predicted"/>
<feature type="transmembrane region" description="Helical" evidence="1">
    <location>
        <begin position="34"/>
        <end position="52"/>
    </location>
</feature>
<name>A0A2J0YX19_RHIML</name>